<dbReference type="WBParaSite" id="ES5_v2.g6617.t1">
    <property type="protein sequence ID" value="ES5_v2.g6617.t1"/>
    <property type="gene ID" value="ES5_v2.g6617"/>
</dbReference>
<dbReference type="Proteomes" id="UP000887579">
    <property type="component" value="Unplaced"/>
</dbReference>
<evidence type="ECO:0000313" key="1">
    <source>
        <dbReference type="Proteomes" id="UP000887579"/>
    </source>
</evidence>
<evidence type="ECO:0000313" key="2">
    <source>
        <dbReference type="WBParaSite" id="ES5_v2.g6617.t1"/>
    </source>
</evidence>
<reference evidence="2" key="1">
    <citation type="submission" date="2022-11" db="UniProtKB">
        <authorList>
            <consortium name="WormBaseParasite"/>
        </authorList>
    </citation>
    <scope>IDENTIFICATION</scope>
</reference>
<sequence length="370" mass="41761">MPLLLTTCCTLRQSLGFFKYGLNQKIIRLRYLSTESKASSENTLLIKRRKPPSFKQFVKWGIGGGILVGVGSFLVNVFVQDYRSQKDPKHYYSDWKLRLYTSLPLAGVSRSFGYVSRLTVPTFLREPIFGAFARAYDCRIDEAIEKDLRAYPNFAAFFNRPLLPSARPISDISLVSPADGIVLHYGEVVGRRIEYVKGHDYEVTDFLGPSVPEVRPGNLLYQVVIYLAPGDYHAFHSPVNWHVSEKVHHPGFLLSVRPAVLDWVPKLFCLNERVVLSGQWRHGFFSMSAVAATNVGDIYIDLGNDEKPVIKTETHEVLAVDKVFTKGSKVGEFRLGSTIVLIFEAPEHVKFAIRAGDQLRYGQSMIVKEV</sequence>
<accession>A0AC34GQC8</accession>
<name>A0AC34GQC8_9BILA</name>
<protein>
    <submittedName>
        <fullName evidence="2">Phosphatidylserine decarboxylase</fullName>
    </submittedName>
</protein>
<proteinExistence type="predicted"/>
<organism evidence="1 2">
    <name type="scientific">Panagrolaimus sp. ES5</name>
    <dbReference type="NCBI Taxonomy" id="591445"/>
    <lineage>
        <taxon>Eukaryota</taxon>
        <taxon>Metazoa</taxon>
        <taxon>Ecdysozoa</taxon>
        <taxon>Nematoda</taxon>
        <taxon>Chromadorea</taxon>
        <taxon>Rhabditida</taxon>
        <taxon>Tylenchina</taxon>
        <taxon>Panagrolaimomorpha</taxon>
        <taxon>Panagrolaimoidea</taxon>
        <taxon>Panagrolaimidae</taxon>
        <taxon>Panagrolaimus</taxon>
    </lineage>
</organism>